<dbReference type="AlphaFoldDB" id="A0A9W4D8B0"/>
<gene>
    <name evidence="1" type="ORF">BGTH12_LOCUS7237</name>
</gene>
<proteinExistence type="predicted"/>
<reference evidence="1" key="1">
    <citation type="submission" date="2020-10" db="EMBL/GenBank/DDBJ databases">
        <authorList>
            <person name="Muller C M."/>
        </authorList>
    </citation>
    <scope>NUCLEOTIDE SEQUENCE</scope>
    <source>
        <strain evidence="1">THUN-12</strain>
    </source>
</reference>
<protein>
    <submittedName>
        <fullName evidence="1">BgTH12-06811</fullName>
    </submittedName>
</protein>
<accession>A0A9W4D8B0</accession>
<organism evidence="1 2">
    <name type="scientific">Blumeria graminis f. sp. triticale</name>
    <dbReference type="NCBI Taxonomy" id="1689686"/>
    <lineage>
        <taxon>Eukaryota</taxon>
        <taxon>Fungi</taxon>
        <taxon>Dikarya</taxon>
        <taxon>Ascomycota</taxon>
        <taxon>Pezizomycotina</taxon>
        <taxon>Leotiomycetes</taxon>
        <taxon>Erysiphales</taxon>
        <taxon>Erysiphaceae</taxon>
        <taxon>Blumeria</taxon>
    </lineage>
</organism>
<dbReference type="Proteomes" id="UP000683417">
    <property type="component" value="Unassembled WGS sequence"/>
</dbReference>
<evidence type="ECO:0000313" key="1">
    <source>
        <dbReference type="EMBL" id="CAD6505879.1"/>
    </source>
</evidence>
<dbReference type="EMBL" id="CAJHIT010000010">
    <property type="protein sequence ID" value="CAD6505879.1"/>
    <property type="molecule type" value="Genomic_DNA"/>
</dbReference>
<evidence type="ECO:0000313" key="2">
    <source>
        <dbReference type="Proteomes" id="UP000683417"/>
    </source>
</evidence>
<name>A0A9W4D8B0_BLUGR</name>
<comment type="caution">
    <text evidence="1">The sequence shown here is derived from an EMBL/GenBank/DDBJ whole genome shotgun (WGS) entry which is preliminary data.</text>
</comment>
<sequence>MLIIILGNNILQPATLGRRNKLEAQFTRELMDRFSRILCPGKDENQIYIFFKLKMKTSVALYLALMTLQISKIGATIAENDYICGTDVLIEKNINNSLQKACNTLYQTRKAVRYPADYDASDTFYISDARLFSWPMLKDDRLFTTGRAGNLRLIMDSDCRFIGIIMKTINEPDKRCFRPVAPPREIDDSSNPSLRKIPVLRGYNCEGKVFESFQVEQVRKETLRLFNFWISKHLQTSLNRLKVFEEFFGSIVFLLPTKSPSSPKQLREIVDYSYYIAIDFKYETLGMVYKTKDNWVKYDGLWEMEPERRQINDPQKNSIGEAIFEGLSAYKCDSFKFSRETINSHMQVACGILQKVQKSPARVKRGRVCPAVVETDTGSLTAWKFPLQLPEKDLITGNKFLTHDCVIILDKQCHFHGVYRYSKKMSVKCNRSSPQDLQKTHHHEATVSDSSWIDEMIDDGSWDLN</sequence>